<dbReference type="AlphaFoldDB" id="A0A7H8T9Y3"/>
<evidence type="ECO:0000313" key="1">
    <source>
        <dbReference type="EMBL" id="QKZ20295.1"/>
    </source>
</evidence>
<keyword evidence="2" id="KW-1185">Reference proteome</keyword>
<proteinExistence type="predicted"/>
<sequence>MPLESGVCDAPFAHERADWLGYVAGRTGSPGLATVGETYQEMKAEVSALAYHEEQPDGSWAMLLYPLDGRPAQAQRTEEPVRTLQSSLTVASILADAVMAEGSTVLHTIDGDPYRLAREYRERHPGGRPAVNRMWASVRGVPEELLPSE</sequence>
<name>A0A7H8T9Y3_STRCX</name>
<organism evidence="1 2">
    <name type="scientific">Streptomyces chartreusis</name>
    <dbReference type="NCBI Taxonomy" id="1969"/>
    <lineage>
        <taxon>Bacteria</taxon>
        <taxon>Bacillati</taxon>
        <taxon>Actinomycetota</taxon>
        <taxon>Actinomycetes</taxon>
        <taxon>Kitasatosporales</taxon>
        <taxon>Streptomycetaceae</taxon>
        <taxon>Streptomyces</taxon>
    </lineage>
</organism>
<dbReference type="EMBL" id="CP056041">
    <property type="protein sequence ID" value="QKZ20295.1"/>
    <property type="molecule type" value="Genomic_DNA"/>
</dbReference>
<reference evidence="1 2" key="1">
    <citation type="submission" date="2020-06" db="EMBL/GenBank/DDBJ databases">
        <title>Genome mining for natural products.</title>
        <authorList>
            <person name="Zhang B."/>
            <person name="Shi J."/>
            <person name="Ge H."/>
        </authorList>
    </citation>
    <scope>NUCLEOTIDE SEQUENCE [LARGE SCALE GENOMIC DNA]</scope>
    <source>
        <strain evidence="1 2">NA02069</strain>
    </source>
</reference>
<protein>
    <submittedName>
        <fullName evidence="1">Uncharacterized protein</fullName>
    </submittedName>
</protein>
<accession>A0A7H8T9Y3</accession>
<dbReference type="Proteomes" id="UP000509418">
    <property type="component" value="Chromosome"/>
</dbReference>
<evidence type="ECO:0000313" key="2">
    <source>
        <dbReference type="Proteomes" id="UP000509418"/>
    </source>
</evidence>
<dbReference type="RefSeq" id="WP_176576355.1">
    <property type="nucleotide sequence ID" value="NZ_CBDRGH010000036.1"/>
</dbReference>
<gene>
    <name evidence="1" type="ORF">HUT05_24855</name>
</gene>